<dbReference type="Pfam" id="PF13193">
    <property type="entry name" value="AMP-binding_C"/>
    <property type="match status" value="1"/>
</dbReference>
<dbReference type="Gene3D" id="2.30.38.10">
    <property type="entry name" value="Luciferase, Domain 3"/>
    <property type="match status" value="1"/>
</dbReference>
<gene>
    <name evidence="4" type="ORF">TRIADDRAFT_58361</name>
</gene>
<dbReference type="InterPro" id="IPR025110">
    <property type="entry name" value="AMP-bd_C"/>
</dbReference>
<name>B3S1W3_TRIAD</name>
<protein>
    <submittedName>
        <fullName evidence="4">Uncharacterized protein</fullName>
    </submittedName>
</protein>
<dbReference type="GO" id="GO:0016405">
    <property type="term" value="F:CoA-ligase activity"/>
    <property type="evidence" value="ECO:0000318"/>
    <property type="project" value="GO_Central"/>
</dbReference>
<dbReference type="GeneID" id="6755385"/>
<reference evidence="4 5" key="1">
    <citation type="journal article" date="2008" name="Nature">
        <title>The Trichoplax genome and the nature of placozoans.</title>
        <authorList>
            <person name="Srivastava M."/>
            <person name="Begovic E."/>
            <person name="Chapman J."/>
            <person name="Putnam N.H."/>
            <person name="Hellsten U."/>
            <person name="Kawashima T."/>
            <person name="Kuo A."/>
            <person name="Mitros T."/>
            <person name="Salamov A."/>
            <person name="Carpenter M.L."/>
            <person name="Signorovitch A.Y."/>
            <person name="Moreno M.A."/>
            <person name="Kamm K."/>
            <person name="Grimwood J."/>
            <person name="Schmutz J."/>
            <person name="Shapiro H."/>
            <person name="Grigoriev I.V."/>
            <person name="Buss L.W."/>
            <person name="Schierwater B."/>
            <person name="Dellaporta S.L."/>
            <person name="Rokhsar D.S."/>
        </authorList>
    </citation>
    <scope>NUCLEOTIDE SEQUENCE [LARGE SCALE GENOMIC DNA]</scope>
    <source>
        <strain evidence="4 5">Grell-BS-1999</strain>
    </source>
</reference>
<dbReference type="RefSeq" id="XP_002114172.1">
    <property type="nucleotide sequence ID" value="XM_002114136.1"/>
</dbReference>
<dbReference type="Pfam" id="PF00501">
    <property type="entry name" value="AMP-binding"/>
    <property type="match status" value="1"/>
</dbReference>
<dbReference type="eggNOG" id="KOG1176">
    <property type="taxonomic scope" value="Eukaryota"/>
</dbReference>
<dbReference type="CTD" id="6755385"/>
<dbReference type="PROSITE" id="PS00455">
    <property type="entry name" value="AMP_BINDING"/>
    <property type="match status" value="1"/>
</dbReference>
<feature type="domain" description="AMP-binding enzyme C-terminal" evidence="3">
    <location>
        <begin position="472"/>
        <end position="550"/>
    </location>
</feature>
<dbReference type="Gene3D" id="3.40.50.980">
    <property type="match status" value="1"/>
</dbReference>
<dbReference type="HOGENOM" id="CLU_000022_59_2_1"/>
<dbReference type="Gene3D" id="3.40.50.12780">
    <property type="entry name" value="N-terminal domain of ligase-like"/>
    <property type="match status" value="1"/>
</dbReference>
<dbReference type="SUPFAM" id="SSF56801">
    <property type="entry name" value="Acetyl-CoA synthetase-like"/>
    <property type="match status" value="1"/>
</dbReference>
<dbReference type="PANTHER" id="PTHR24096:SF422">
    <property type="entry name" value="BCDNA.GH02901"/>
    <property type="match status" value="1"/>
</dbReference>
<accession>B3S1W3</accession>
<evidence type="ECO:0000256" key="1">
    <source>
        <dbReference type="ARBA" id="ARBA00006432"/>
    </source>
</evidence>
<dbReference type="FunCoup" id="B3S1W3">
    <property type="interactions" value="751"/>
</dbReference>
<comment type="similarity">
    <text evidence="1">Belongs to the ATP-dependent AMP-binding enzyme family.</text>
</comment>
<dbReference type="EMBL" id="DS985247">
    <property type="protein sequence ID" value="EDV23262.1"/>
    <property type="molecule type" value="Genomic_DNA"/>
</dbReference>
<dbReference type="Gene3D" id="3.30.300.30">
    <property type="match status" value="1"/>
</dbReference>
<sequence length="569" mass="62743">MTSVRSPYPDVHIPDNVSFFEYVTGNFKNFGNKPAMTDGITGASYTFHQLDDAIKRVASALVKRGLKKGEVVAIISPNCIEWPVLFFAVISVGGIITTCNHGYKETELSSQLSNAGAVYLVAAKSSVRTVSKMRYKVRERFIIGDADGYTSYSELIRDDGSRFPSFVKINSKTDICVLPYSSGTTGVSKGVMISHYNLVANLEQTRPVRIRNRKNNCSLAVLPFYHIYGMVVIMSSCLRYGNHCVTLPGFEPKSFLRTIEKYKDSLLSTVVASMENIHICSARKSYVRNISVRDVSPSKVARLSLVPPLALFLLKSPLVDKYDLSSLEDAGSGAAPLGDEVMQQFLRKMKVKRFVQGYGMTEASPTITLVSPDENHNLGSVGRPVPNTQCKFIDPDSGKVLPPNVPGEILVKGPQVMLGYLNRPKATAETIDKDGWLHTGDVGYYDENGICYIVDRIKELIKYKGYQVAPAELESLLKSHPDISDAAIIGIPDERAGEIPRAYIILKDSGNGKITTEKIQEYVTSKVAPHKRLRGGIAIVTEIPKSASGKILRRLIRDQYKKSIAKSKL</sequence>
<dbReference type="OrthoDB" id="10253115at2759"/>
<dbReference type="InterPro" id="IPR042099">
    <property type="entry name" value="ANL_N_sf"/>
</dbReference>
<evidence type="ECO:0000313" key="4">
    <source>
        <dbReference type="EMBL" id="EDV23262.1"/>
    </source>
</evidence>
<dbReference type="PANTHER" id="PTHR24096">
    <property type="entry name" value="LONG-CHAIN-FATTY-ACID--COA LIGASE"/>
    <property type="match status" value="1"/>
</dbReference>
<dbReference type="OMA" id="ESCGFAT"/>
<dbReference type="InterPro" id="IPR020845">
    <property type="entry name" value="AMP-binding_CS"/>
</dbReference>
<dbReference type="STRING" id="10228.B3S1W3"/>
<dbReference type="InterPro" id="IPR000873">
    <property type="entry name" value="AMP-dep_synth/lig_dom"/>
</dbReference>
<evidence type="ECO:0000259" key="3">
    <source>
        <dbReference type="Pfam" id="PF13193"/>
    </source>
</evidence>
<dbReference type="AlphaFoldDB" id="B3S1W3"/>
<dbReference type="InParanoid" id="B3S1W3"/>
<proteinExistence type="inferred from homology"/>
<dbReference type="KEGG" id="tad:TRIADDRAFT_58361"/>
<evidence type="ECO:0000313" key="5">
    <source>
        <dbReference type="Proteomes" id="UP000009022"/>
    </source>
</evidence>
<evidence type="ECO:0000259" key="2">
    <source>
        <dbReference type="Pfam" id="PF00501"/>
    </source>
</evidence>
<dbReference type="PhylomeDB" id="B3S1W3"/>
<organism evidence="4 5">
    <name type="scientific">Trichoplax adhaerens</name>
    <name type="common">Trichoplax reptans</name>
    <dbReference type="NCBI Taxonomy" id="10228"/>
    <lineage>
        <taxon>Eukaryota</taxon>
        <taxon>Metazoa</taxon>
        <taxon>Placozoa</taxon>
        <taxon>Uniplacotomia</taxon>
        <taxon>Trichoplacea</taxon>
        <taxon>Trichoplacidae</taxon>
        <taxon>Trichoplax</taxon>
    </lineage>
</organism>
<keyword evidence="5" id="KW-1185">Reference proteome</keyword>
<feature type="domain" description="AMP-dependent synthetase/ligase" evidence="2">
    <location>
        <begin position="28"/>
        <end position="421"/>
    </location>
</feature>
<dbReference type="FunFam" id="3.30.300.30:FF:000007">
    <property type="entry name" value="4-coumarate--CoA ligase 2"/>
    <property type="match status" value="1"/>
</dbReference>
<dbReference type="Proteomes" id="UP000009022">
    <property type="component" value="Unassembled WGS sequence"/>
</dbReference>
<dbReference type="InterPro" id="IPR045851">
    <property type="entry name" value="AMP-bd_C_sf"/>
</dbReference>